<proteinExistence type="predicted"/>
<feature type="domain" description="Helix-turn-helix" evidence="2">
    <location>
        <begin position="5"/>
        <end position="48"/>
    </location>
</feature>
<comment type="caution">
    <text evidence="3">The sequence shown here is derived from an EMBL/GenBank/DDBJ whole genome shotgun (WGS) entry which is preliminary data.</text>
</comment>
<reference evidence="4" key="1">
    <citation type="journal article" date="2019" name="Int. J. Syst. Evol. Microbiol.">
        <title>The Global Catalogue of Microorganisms (GCM) 10K type strain sequencing project: providing services to taxonomists for standard genome sequencing and annotation.</title>
        <authorList>
            <consortium name="The Broad Institute Genomics Platform"/>
            <consortium name="The Broad Institute Genome Sequencing Center for Infectious Disease"/>
            <person name="Wu L."/>
            <person name="Ma J."/>
        </authorList>
    </citation>
    <scope>NUCLEOTIDE SEQUENCE [LARGE SCALE GENOMIC DNA]</scope>
    <source>
        <strain evidence="4">NBRC 112299</strain>
    </source>
</reference>
<dbReference type="EMBL" id="BSUN01000001">
    <property type="protein sequence ID" value="GMA36537.1"/>
    <property type="molecule type" value="Genomic_DNA"/>
</dbReference>
<protein>
    <recommendedName>
        <fullName evidence="2">Helix-turn-helix domain-containing protein</fullName>
    </recommendedName>
</protein>
<evidence type="ECO:0000313" key="4">
    <source>
        <dbReference type="Proteomes" id="UP001157125"/>
    </source>
</evidence>
<evidence type="ECO:0000259" key="2">
    <source>
        <dbReference type="Pfam" id="PF12728"/>
    </source>
</evidence>
<keyword evidence="4" id="KW-1185">Reference proteome</keyword>
<name>A0ABQ6IF67_9MICO</name>
<sequence length="110" mass="12141">MAPRFLKIEDVQEILNVSSQQAYALVRSGELPAIQVGGRGVWRVEASEPRGVHRASVCGVARARLPRRLTPLQGGDPHKRGQRHRHRCGAPLSHVHVVGSDGHHQARRLT</sequence>
<accession>A0ABQ6IF67</accession>
<evidence type="ECO:0000256" key="1">
    <source>
        <dbReference type="SAM" id="MobiDB-lite"/>
    </source>
</evidence>
<dbReference type="InterPro" id="IPR041657">
    <property type="entry name" value="HTH_17"/>
</dbReference>
<dbReference type="Pfam" id="PF12728">
    <property type="entry name" value="HTH_17"/>
    <property type="match status" value="1"/>
</dbReference>
<evidence type="ECO:0000313" key="3">
    <source>
        <dbReference type="EMBL" id="GMA36537.1"/>
    </source>
</evidence>
<dbReference type="Proteomes" id="UP001157125">
    <property type="component" value="Unassembled WGS sequence"/>
</dbReference>
<gene>
    <name evidence="3" type="ORF">GCM10025876_27410</name>
</gene>
<organism evidence="3 4">
    <name type="scientific">Demequina litorisediminis</name>
    <dbReference type="NCBI Taxonomy" id="1849022"/>
    <lineage>
        <taxon>Bacteria</taxon>
        <taxon>Bacillati</taxon>
        <taxon>Actinomycetota</taxon>
        <taxon>Actinomycetes</taxon>
        <taxon>Micrococcales</taxon>
        <taxon>Demequinaceae</taxon>
        <taxon>Demequina</taxon>
    </lineage>
</organism>
<feature type="region of interest" description="Disordered" evidence="1">
    <location>
        <begin position="68"/>
        <end position="110"/>
    </location>
</feature>